<evidence type="ECO:0000313" key="4">
    <source>
        <dbReference type="Proteomes" id="UP000596660"/>
    </source>
</evidence>
<feature type="region of interest" description="Disordered" evidence="2">
    <location>
        <begin position="1"/>
        <end position="24"/>
    </location>
</feature>
<evidence type="ECO:0000256" key="2">
    <source>
        <dbReference type="SAM" id="MobiDB-lite"/>
    </source>
</evidence>
<keyword evidence="1" id="KW-0175">Coiled coil</keyword>
<evidence type="ECO:0000256" key="1">
    <source>
        <dbReference type="SAM" id="Coils"/>
    </source>
</evidence>
<protein>
    <submittedName>
        <fullName evidence="3">Uncharacterized protein</fullName>
    </submittedName>
</protein>
<proteinExistence type="predicted"/>
<dbReference type="Gramene" id="AUR62008104-RA">
    <property type="protein sequence ID" value="AUR62008104-RA:cds"/>
    <property type="gene ID" value="AUR62008104"/>
</dbReference>
<keyword evidence="4" id="KW-1185">Reference proteome</keyword>
<dbReference type="AlphaFoldDB" id="A0A803L8B5"/>
<organism evidence="3 4">
    <name type="scientific">Chenopodium quinoa</name>
    <name type="common">Quinoa</name>
    <dbReference type="NCBI Taxonomy" id="63459"/>
    <lineage>
        <taxon>Eukaryota</taxon>
        <taxon>Viridiplantae</taxon>
        <taxon>Streptophyta</taxon>
        <taxon>Embryophyta</taxon>
        <taxon>Tracheophyta</taxon>
        <taxon>Spermatophyta</taxon>
        <taxon>Magnoliopsida</taxon>
        <taxon>eudicotyledons</taxon>
        <taxon>Gunneridae</taxon>
        <taxon>Pentapetalae</taxon>
        <taxon>Caryophyllales</taxon>
        <taxon>Chenopodiaceae</taxon>
        <taxon>Chenopodioideae</taxon>
        <taxon>Atripliceae</taxon>
        <taxon>Chenopodium</taxon>
    </lineage>
</organism>
<feature type="coiled-coil region" evidence="1">
    <location>
        <begin position="183"/>
        <end position="210"/>
    </location>
</feature>
<dbReference type="Proteomes" id="UP000596660">
    <property type="component" value="Unplaced"/>
</dbReference>
<reference evidence="3" key="2">
    <citation type="submission" date="2021-03" db="UniProtKB">
        <authorList>
            <consortium name="EnsemblPlants"/>
        </authorList>
    </citation>
    <scope>IDENTIFICATION</scope>
</reference>
<reference evidence="3" key="1">
    <citation type="journal article" date="2017" name="Nature">
        <title>The genome of Chenopodium quinoa.</title>
        <authorList>
            <person name="Jarvis D.E."/>
            <person name="Ho Y.S."/>
            <person name="Lightfoot D.J."/>
            <person name="Schmoeckel S.M."/>
            <person name="Li B."/>
            <person name="Borm T.J.A."/>
            <person name="Ohyanagi H."/>
            <person name="Mineta K."/>
            <person name="Michell C.T."/>
            <person name="Saber N."/>
            <person name="Kharbatia N.M."/>
            <person name="Rupper R.R."/>
            <person name="Sharp A.R."/>
            <person name="Dally N."/>
            <person name="Boughton B.A."/>
            <person name="Woo Y.H."/>
            <person name="Gao G."/>
            <person name="Schijlen E.G.W.M."/>
            <person name="Guo X."/>
            <person name="Momin A.A."/>
            <person name="Negrao S."/>
            <person name="Al-Babili S."/>
            <person name="Gehring C."/>
            <person name="Roessner U."/>
            <person name="Jung C."/>
            <person name="Murphy K."/>
            <person name="Arold S.T."/>
            <person name="Gojobori T."/>
            <person name="van der Linden C.G."/>
            <person name="van Loo E.N."/>
            <person name="Jellen E.N."/>
            <person name="Maughan P.J."/>
            <person name="Tester M."/>
        </authorList>
    </citation>
    <scope>NUCLEOTIDE SEQUENCE [LARGE SCALE GENOMIC DNA]</scope>
    <source>
        <strain evidence="3">cv. PI 614886</strain>
    </source>
</reference>
<evidence type="ECO:0000313" key="3">
    <source>
        <dbReference type="EnsemblPlants" id="AUR62008104-RA:cds"/>
    </source>
</evidence>
<name>A0A803L8B5_CHEQI</name>
<accession>A0A803L8B5</accession>
<sequence length="220" mass="25102">MDSSSQSKPSPEDDETATDEFTCQSDDDLYPSTRAPLEVLHHSVGFQSSYSCTHVISYVTWTRVTVSLKFLKSPSMKKFQGVDVGSDLVPYLRKLWKKDDFVDGNAVRSNGLLTWAFESLAKMMIILQNNKGKGKSSLSETQAEYLKNTLIDLQSMKFRLDWLVPIVEKTTARYTSKEPGDVVMELQVERNMLHSKLHKVEEKLNEQEKLMTLSQCSLRH</sequence>
<dbReference type="EnsemblPlants" id="AUR62008104-RA">
    <property type="protein sequence ID" value="AUR62008104-RA:cds"/>
    <property type="gene ID" value="AUR62008104"/>
</dbReference>